<accession>A0A7M2X2V4</accession>
<dbReference type="SUPFAM" id="SSF56112">
    <property type="entry name" value="Protein kinase-like (PK-like)"/>
    <property type="match status" value="1"/>
</dbReference>
<dbReference type="Gene3D" id="1.20.1270.240">
    <property type="match status" value="1"/>
</dbReference>
<reference evidence="3 4" key="1">
    <citation type="submission" date="2020-10" db="EMBL/GenBank/DDBJ databases">
        <title>Wide distribution of Phycisphaera-like planctomycetes from WD2101 soil group in peatlands and genome analysis of the first cultivated representative.</title>
        <authorList>
            <person name="Dedysh S.N."/>
            <person name="Beletsky A.V."/>
            <person name="Ivanova A."/>
            <person name="Kulichevskaya I.S."/>
            <person name="Suzina N.E."/>
            <person name="Philippov D.A."/>
            <person name="Rakitin A.L."/>
            <person name="Mardanov A.V."/>
            <person name="Ravin N.V."/>
        </authorList>
    </citation>
    <scope>NUCLEOTIDE SEQUENCE [LARGE SCALE GENOMIC DNA]</scope>
    <source>
        <strain evidence="3 4">M1803</strain>
    </source>
</reference>
<evidence type="ECO:0000313" key="3">
    <source>
        <dbReference type="EMBL" id="QOV91090.1"/>
    </source>
</evidence>
<keyword evidence="2" id="KW-0808">Transferase</keyword>
<dbReference type="GO" id="GO:0016301">
    <property type="term" value="F:kinase activity"/>
    <property type="evidence" value="ECO:0007669"/>
    <property type="project" value="UniProtKB-UniRule"/>
</dbReference>
<dbReference type="KEGG" id="hbs:IPV69_06955"/>
<protein>
    <submittedName>
        <fullName evidence="3">Fructosamine kinase family protein</fullName>
    </submittedName>
</protein>
<dbReference type="Proteomes" id="UP000593765">
    <property type="component" value="Chromosome"/>
</dbReference>
<dbReference type="RefSeq" id="WP_206294213.1">
    <property type="nucleotide sequence ID" value="NZ_CP063458.1"/>
</dbReference>
<evidence type="ECO:0000256" key="1">
    <source>
        <dbReference type="ARBA" id="ARBA00009460"/>
    </source>
</evidence>
<dbReference type="EMBL" id="CP063458">
    <property type="protein sequence ID" value="QOV91090.1"/>
    <property type="molecule type" value="Genomic_DNA"/>
</dbReference>
<dbReference type="InterPro" id="IPR016477">
    <property type="entry name" value="Fructo-/Ketosamine-3-kinase"/>
</dbReference>
<comment type="similarity">
    <text evidence="1 2">Belongs to the fructosamine kinase family.</text>
</comment>
<evidence type="ECO:0000313" key="4">
    <source>
        <dbReference type="Proteomes" id="UP000593765"/>
    </source>
</evidence>
<organism evidence="3 4">
    <name type="scientific">Humisphaera borealis</name>
    <dbReference type="NCBI Taxonomy" id="2807512"/>
    <lineage>
        <taxon>Bacteria</taxon>
        <taxon>Pseudomonadati</taxon>
        <taxon>Planctomycetota</taxon>
        <taxon>Phycisphaerae</taxon>
        <taxon>Tepidisphaerales</taxon>
        <taxon>Tepidisphaeraceae</taxon>
        <taxon>Humisphaera</taxon>
    </lineage>
</organism>
<dbReference type="PIRSF" id="PIRSF006221">
    <property type="entry name" value="Ketosamine-3-kinase"/>
    <property type="match status" value="1"/>
</dbReference>
<name>A0A7M2X2V4_9BACT</name>
<dbReference type="Pfam" id="PF03881">
    <property type="entry name" value="Fructosamin_kin"/>
    <property type="match status" value="1"/>
</dbReference>
<sequence length="300" mass="34023">MLRQVVHDWAGSDAELSEAVPLAGGSINTTLLLTLKDGGRAVLKITPHRVDRAYEDEVLQLDLLRSAGVPTPQVHNLHNGSLEQPFSYLIMQFVEGVDLNAARGRCSPEQFDNLQRDLADLMLRLHAIEGPGFMRVSKRQVAQFDSWPAFYRDVFDLIWTEVAKTTVLPIKLRKVVHKLHDRLDRFLVYDGTPRLLHWDVWATNLLAAADGEGRWTIAAMLDPNCKYGCPEAELAYMDLFHTATPVFFKSYQAERRLPAEYHQVRKPIFQLYSLLNHVRLFGGDYARAVCAQAEKVATLL</sequence>
<keyword evidence="2 3" id="KW-0418">Kinase</keyword>
<proteinExistence type="inferred from homology"/>
<dbReference type="AlphaFoldDB" id="A0A7M2X2V4"/>
<evidence type="ECO:0000256" key="2">
    <source>
        <dbReference type="PIRNR" id="PIRNR006221"/>
    </source>
</evidence>
<dbReference type="PANTHER" id="PTHR12149:SF8">
    <property type="entry name" value="PROTEIN-RIBULOSAMINE 3-KINASE"/>
    <property type="match status" value="1"/>
</dbReference>
<gene>
    <name evidence="3" type="ORF">IPV69_06955</name>
</gene>
<dbReference type="Gene3D" id="3.30.200.20">
    <property type="entry name" value="Phosphorylase Kinase, domain 1"/>
    <property type="match status" value="1"/>
</dbReference>
<dbReference type="PANTHER" id="PTHR12149">
    <property type="entry name" value="FRUCTOSAMINE 3 KINASE-RELATED PROTEIN"/>
    <property type="match status" value="1"/>
</dbReference>
<dbReference type="InterPro" id="IPR011009">
    <property type="entry name" value="Kinase-like_dom_sf"/>
</dbReference>
<keyword evidence="4" id="KW-1185">Reference proteome</keyword>
<dbReference type="Gene3D" id="1.10.510.10">
    <property type="entry name" value="Transferase(Phosphotransferase) domain 1"/>
    <property type="match status" value="1"/>
</dbReference>